<evidence type="ECO:0000256" key="1">
    <source>
        <dbReference type="ARBA" id="ARBA00023015"/>
    </source>
</evidence>
<evidence type="ECO:0000256" key="3">
    <source>
        <dbReference type="ARBA" id="ARBA00023163"/>
    </source>
</evidence>
<dbReference type="GO" id="GO:0003700">
    <property type="term" value="F:DNA-binding transcription factor activity"/>
    <property type="evidence" value="ECO:0007669"/>
    <property type="project" value="InterPro"/>
</dbReference>
<keyword evidence="3" id="KW-0804">Transcription</keyword>
<keyword evidence="2" id="KW-0238">DNA-binding</keyword>
<dbReference type="InterPro" id="IPR000835">
    <property type="entry name" value="HTH_MarR-typ"/>
</dbReference>
<evidence type="ECO:0000256" key="2">
    <source>
        <dbReference type="ARBA" id="ARBA00023125"/>
    </source>
</evidence>
<comment type="caution">
    <text evidence="5">The sequence shown here is derived from an EMBL/GenBank/DDBJ whole genome shotgun (WGS) entry which is preliminary data.</text>
</comment>
<reference evidence="5" key="2">
    <citation type="submission" date="2021-04" db="EMBL/GenBank/DDBJ databases">
        <authorList>
            <person name="Gilroy R."/>
        </authorList>
    </citation>
    <scope>NUCLEOTIDE SEQUENCE</scope>
    <source>
        <strain evidence="5">ChiGjej4B4-12881</strain>
    </source>
</reference>
<name>A0A9D1W3V2_9FIRM</name>
<evidence type="ECO:0000313" key="6">
    <source>
        <dbReference type="Proteomes" id="UP000886780"/>
    </source>
</evidence>
<organism evidence="5 6">
    <name type="scientific">Candidatus Lachnoclostridium stercoripullorum</name>
    <dbReference type="NCBI Taxonomy" id="2838635"/>
    <lineage>
        <taxon>Bacteria</taxon>
        <taxon>Bacillati</taxon>
        <taxon>Bacillota</taxon>
        <taxon>Clostridia</taxon>
        <taxon>Lachnospirales</taxon>
        <taxon>Lachnospiraceae</taxon>
    </lineage>
</organism>
<dbReference type="InterPro" id="IPR036390">
    <property type="entry name" value="WH_DNA-bd_sf"/>
</dbReference>
<dbReference type="Pfam" id="PF12802">
    <property type="entry name" value="MarR_2"/>
    <property type="match status" value="1"/>
</dbReference>
<dbReference type="EMBL" id="DXEU01000048">
    <property type="protein sequence ID" value="HIX51688.1"/>
    <property type="molecule type" value="Genomic_DNA"/>
</dbReference>
<sequence length="157" mass="17938">MEKDCGAWINLLSHKVKARLNAMLQDLGITAVQSRVIYYILAHYEEGPVFQRDIERVFGLSRSTATGILQLMEKNGIIRRESVARDARLKSLVPTERAFELAEKVQDCFRLTDQMLTCGISEGQIQLFKETASQMLRNLDHWEECTSHPSSTEDLVH</sequence>
<proteinExistence type="predicted"/>
<dbReference type="Gene3D" id="1.10.10.10">
    <property type="entry name" value="Winged helix-like DNA-binding domain superfamily/Winged helix DNA-binding domain"/>
    <property type="match status" value="1"/>
</dbReference>
<dbReference type="SMART" id="SM00347">
    <property type="entry name" value="HTH_MARR"/>
    <property type="match status" value="1"/>
</dbReference>
<reference evidence="5" key="1">
    <citation type="journal article" date="2021" name="PeerJ">
        <title>Extensive microbial diversity within the chicken gut microbiome revealed by metagenomics and culture.</title>
        <authorList>
            <person name="Gilroy R."/>
            <person name="Ravi A."/>
            <person name="Getino M."/>
            <person name="Pursley I."/>
            <person name="Horton D.L."/>
            <person name="Alikhan N.F."/>
            <person name="Baker D."/>
            <person name="Gharbi K."/>
            <person name="Hall N."/>
            <person name="Watson M."/>
            <person name="Adriaenssens E.M."/>
            <person name="Foster-Nyarko E."/>
            <person name="Jarju S."/>
            <person name="Secka A."/>
            <person name="Antonio M."/>
            <person name="Oren A."/>
            <person name="Chaudhuri R.R."/>
            <person name="La Ragione R."/>
            <person name="Hildebrand F."/>
            <person name="Pallen M.J."/>
        </authorList>
    </citation>
    <scope>NUCLEOTIDE SEQUENCE</scope>
    <source>
        <strain evidence="5">ChiGjej4B4-12881</strain>
    </source>
</reference>
<dbReference type="PANTHER" id="PTHR42756:SF1">
    <property type="entry name" value="TRANSCRIPTIONAL REPRESSOR OF EMRAB OPERON"/>
    <property type="match status" value="1"/>
</dbReference>
<dbReference type="InterPro" id="IPR036388">
    <property type="entry name" value="WH-like_DNA-bd_sf"/>
</dbReference>
<evidence type="ECO:0000313" key="5">
    <source>
        <dbReference type="EMBL" id="HIX51688.1"/>
    </source>
</evidence>
<dbReference type="SUPFAM" id="SSF46785">
    <property type="entry name" value="Winged helix' DNA-binding domain"/>
    <property type="match status" value="1"/>
</dbReference>
<dbReference type="Proteomes" id="UP000886780">
    <property type="component" value="Unassembled WGS sequence"/>
</dbReference>
<evidence type="ECO:0000259" key="4">
    <source>
        <dbReference type="PROSITE" id="PS50995"/>
    </source>
</evidence>
<protein>
    <submittedName>
        <fullName evidence="5">MarR family transcriptional regulator</fullName>
    </submittedName>
</protein>
<feature type="domain" description="HTH marR-type" evidence="4">
    <location>
        <begin position="1"/>
        <end position="137"/>
    </location>
</feature>
<dbReference type="PANTHER" id="PTHR42756">
    <property type="entry name" value="TRANSCRIPTIONAL REGULATOR, MARR"/>
    <property type="match status" value="1"/>
</dbReference>
<accession>A0A9D1W3V2</accession>
<dbReference type="GO" id="GO:0003677">
    <property type="term" value="F:DNA binding"/>
    <property type="evidence" value="ECO:0007669"/>
    <property type="project" value="UniProtKB-KW"/>
</dbReference>
<gene>
    <name evidence="5" type="ORF">IAA28_02650</name>
</gene>
<keyword evidence="1" id="KW-0805">Transcription regulation</keyword>
<dbReference type="PROSITE" id="PS50995">
    <property type="entry name" value="HTH_MARR_2"/>
    <property type="match status" value="1"/>
</dbReference>
<dbReference type="AlphaFoldDB" id="A0A9D1W3V2"/>